<gene>
    <name evidence="4" type="ORF">F3S47_18395</name>
</gene>
<proteinExistence type="inferred from homology"/>
<evidence type="ECO:0000256" key="1">
    <source>
        <dbReference type="ARBA" id="ARBA00007469"/>
    </source>
</evidence>
<keyword evidence="5" id="KW-1185">Reference proteome</keyword>
<evidence type="ECO:0000256" key="3">
    <source>
        <dbReference type="SAM" id="SignalP"/>
    </source>
</evidence>
<dbReference type="AlphaFoldDB" id="A0A5J5GBU1"/>
<dbReference type="InterPro" id="IPR036430">
    <property type="entry name" value="RNase_T2-like_sf"/>
</dbReference>
<evidence type="ECO:0000313" key="5">
    <source>
        <dbReference type="Proteomes" id="UP000326554"/>
    </source>
</evidence>
<evidence type="ECO:0000256" key="2">
    <source>
        <dbReference type="RuleBase" id="RU004328"/>
    </source>
</evidence>
<keyword evidence="3" id="KW-0732">Signal</keyword>
<dbReference type="InterPro" id="IPR018188">
    <property type="entry name" value="RNase_T2_His_AS_1"/>
</dbReference>
<dbReference type="Proteomes" id="UP000326554">
    <property type="component" value="Unassembled WGS sequence"/>
</dbReference>
<dbReference type="Gene3D" id="3.90.730.10">
    <property type="entry name" value="Ribonuclease T2-like"/>
    <property type="match status" value="1"/>
</dbReference>
<name>A0A5J5GBU1_9RHOB</name>
<organism evidence="4 5">
    <name type="scientific">Histidinibacterium aquaticum</name>
    <dbReference type="NCBI Taxonomy" id="2613962"/>
    <lineage>
        <taxon>Bacteria</taxon>
        <taxon>Pseudomonadati</taxon>
        <taxon>Pseudomonadota</taxon>
        <taxon>Alphaproteobacteria</taxon>
        <taxon>Rhodobacterales</taxon>
        <taxon>Paracoccaceae</taxon>
        <taxon>Histidinibacterium</taxon>
    </lineage>
</organism>
<dbReference type="Pfam" id="PF00445">
    <property type="entry name" value="Ribonuclease_T2"/>
    <property type="match status" value="1"/>
</dbReference>
<dbReference type="PROSITE" id="PS00531">
    <property type="entry name" value="RNASE_T2_2"/>
    <property type="match status" value="1"/>
</dbReference>
<dbReference type="GO" id="GO:0006401">
    <property type="term" value="P:RNA catabolic process"/>
    <property type="evidence" value="ECO:0007669"/>
    <property type="project" value="UniProtKB-ARBA"/>
</dbReference>
<dbReference type="EMBL" id="VYQE01000007">
    <property type="protein sequence ID" value="KAA9005272.1"/>
    <property type="molecule type" value="Genomic_DNA"/>
</dbReference>
<dbReference type="RefSeq" id="WP_150446778.1">
    <property type="nucleotide sequence ID" value="NZ_VYQE01000007.1"/>
</dbReference>
<feature type="signal peptide" evidence="3">
    <location>
        <begin position="1"/>
        <end position="19"/>
    </location>
</feature>
<evidence type="ECO:0000313" key="4">
    <source>
        <dbReference type="EMBL" id="KAA9005272.1"/>
    </source>
</evidence>
<dbReference type="InterPro" id="IPR033130">
    <property type="entry name" value="RNase_T2_His_AS_2"/>
</dbReference>
<protein>
    <submittedName>
        <fullName evidence="4">Ribonuclease T2</fullName>
    </submittedName>
</protein>
<dbReference type="InterPro" id="IPR039378">
    <property type="entry name" value="RNase_T2_prok"/>
</dbReference>
<dbReference type="GO" id="GO:0033897">
    <property type="term" value="F:ribonuclease T2 activity"/>
    <property type="evidence" value="ECO:0007669"/>
    <property type="project" value="InterPro"/>
</dbReference>
<dbReference type="GO" id="GO:0003723">
    <property type="term" value="F:RNA binding"/>
    <property type="evidence" value="ECO:0007669"/>
    <property type="project" value="InterPro"/>
</dbReference>
<comment type="similarity">
    <text evidence="1 2">Belongs to the RNase T2 family.</text>
</comment>
<dbReference type="PANTHER" id="PTHR11240:SF22">
    <property type="entry name" value="RIBONUCLEASE T2"/>
    <property type="match status" value="1"/>
</dbReference>
<sequence>MLRRLLTILSLLVPAPLAAQDRAGEFDYYVLALSWSANWCALEGDARDSPQCDESRDYGWALHGLWPQYDRGWPDYCETAETPPTRRAAEAMLDITGTPGLVQYQWEKHGTCSGLSAEDYLARSRAAFQTVTRPPIFRRLQRPVRLPASVVEEAFLEENPDLSPDGITVTCREGHIQEVRICLTRELEFRVCGSDVRRDCALTDALMTPPR</sequence>
<dbReference type="SUPFAM" id="SSF55895">
    <property type="entry name" value="Ribonuclease Rh-like"/>
    <property type="match status" value="1"/>
</dbReference>
<feature type="chain" id="PRO_5023844411" evidence="3">
    <location>
        <begin position="20"/>
        <end position="211"/>
    </location>
</feature>
<comment type="caution">
    <text evidence="4">The sequence shown here is derived from an EMBL/GenBank/DDBJ whole genome shotgun (WGS) entry which is preliminary data.</text>
</comment>
<reference evidence="4 5" key="1">
    <citation type="submission" date="2019-09" db="EMBL/GenBank/DDBJ databases">
        <authorList>
            <person name="Park J.-S."/>
            <person name="Choi H.-J."/>
        </authorList>
    </citation>
    <scope>NUCLEOTIDE SEQUENCE [LARGE SCALE GENOMIC DNA]</scope>
    <source>
        <strain evidence="4 5">176SS1-4</strain>
    </source>
</reference>
<accession>A0A5J5GBU1</accession>
<dbReference type="InterPro" id="IPR001568">
    <property type="entry name" value="RNase_T2-like"/>
</dbReference>
<dbReference type="CDD" id="cd01062">
    <property type="entry name" value="RNase_T2_prok"/>
    <property type="match status" value="1"/>
</dbReference>
<dbReference type="PROSITE" id="PS00530">
    <property type="entry name" value="RNASE_T2_1"/>
    <property type="match status" value="1"/>
</dbReference>
<dbReference type="PANTHER" id="PTHR11240">
    <property type="entry name" value="RIBONUCLEASE T2"/>
    <property type="match status" value="1"/>
</dbReference>